<gene>
    <name evidence="1" type="ORF">FHR83_003925</name>
</gene>
<dbReference type="AlphaFoldDB" id="A0A7W5AHL6"/>
<sequence>MSLCPECGVAGVPLIFGLPVPEALAAARSGELALGGCLMPPQPPNWECPGGHRWRDGDETAFDERLLTVLAAHGYRTD</sequence>
<accession>A0A7W5AHL6</accession>
<comment type="caution">
    <text evidence="1">The sequence shown here is derived from an EMBL/GenBank/DDBJ whole genome shotgun (WGS) entry which is preliminary data.</text>
</comment>
<evidence type="ECO:0000313" key="1">
    <source>
        <dbReference type="EMBL" id="MBB3096255.1"/>
    </source>
</evidence>
<name>A0A7W5AHL6_9ACTN</name>
<proteinExistence type="predicted"/>
<reference evidence="1 2" key="1">
    <citation type="submission" date="2020-08" db="EMBL/GenBank/DDBJ databases">
        <title>Genomic Encyclopedia of Type Strains, Phase III (KMG-III): the genomes of soil and plant-associated and newly described type strains.</title>
        <authorList>
            <person name="Whitman W."/>
        </authorList>
    </citation>
    <scope>NUCLEOTIDE SEQUENCE [LARGE SCALE GENOMIC DNA]</scope>
    <source>
        <strain evidence="1 2">CECT 3287</strain>
    </source>
</reference>
<dbReference type="Proteomes" id="UP000590749">
    <property type="component" value="Unassembled WGS sequence"/>
</dbReference>
<dbReference type="RefSeq" id="WP_183221694.1">
    <property type="nucleotide sequence ID" value="NZ_BMPW01000007.1"/>
</dbReference>
<organism evidence="1 2">
    <name type="scientific">Actinoplanes campanulatus</name>
    <dbReference type="NCBI Taxonomy" id="113559"/>
    <lineage>
        <taxon>Bacteria</taxon>
        <taxon>Bacillati</taxon>
        <taxon>Actinomycetota</taxon>
        <taxon>Actinomycetes</taxon>
        <taxon>Micromonosporales</taxon>
        <taxon>Micromonosporaceae</taxon>
        <taxon>Actinoplanes</taxon>
    </lineage>
</organism>
<keyword evidence="2" id="KW-1185">Reference proteome</keyword>
<evidence type="ECO:0000313" key="2">
    <source>
        <dbReference type="Proteomes" id="UP000590749"/>
    </source>
</evidence>
<dbReference type="EMBL" id="JACHXF010000008">
    <property type="protein sequence ID" value="MBB3096255.1"/>
    <property type="molecule type" value="Genomic_DNA"/>
</dbReference>
<protein>
    <submittedName>
        <fullName evidence="1">Uncharacterized protein</fullName>
    </submittedName>
</protein>